<evidence type="ECO:0008006" key="3">
    <source>
        <dbReference type="Google" id="ProtNLM"/>
    </source>
</evidence>
<proteinExistence type="predicted"/>
<evidence type="ECO:0000313" key="1">
    <source>
        <dbReference type="EMBL" id="UOF92895.1"/>
    </source>
</evidence>
<organism evidence="1 2">
    <name type="scientific">Fodinisporobacter ferrooxydans</name>
    <dbReference type="NCBI Taxonomy" id="2901836"/>
    <lineage>
        <taxon>Bacteria</taxon>
        <taxon>Bacillati</taxon>
        <taxon>Bacillota</taxon>
        <taxon>Bacilli</taxon>
        <taxon>Bacillales</taxon>
        <taxon>Alicyclobacillaceae</taxon>
        <taxon>Fodinisporobacter</taxon>
    </lineage>
</organism>
<reference evidence="1" key="1">
    <citation type="submission" date="2021-12" db="EMBL/GenBank/DDBJ databases">
        <title>Alicyclobacillaceae gen. nov., sp. nov., isolated from chalcocite enrichment system.</title>
        <authorList>
            <person name="Jiang Z."/>
        </authorList>
    </citation>
    <scope>NUCLEOTIDE SEQUENCE</scope>
    <source>
        <strain evidence="1">MYW30-H2</strain>
    </source>
</reference>
<accession>A0ABY4CYB3</accession>
<gene>
    <name evidence="1" type="ORF">LSG31_16040</name>
</gene>
<name>A0ABY4CYB3_9BACL</name>
<sequence length="73" mass="8025">MRVIVSGHARRRLQEDRQRGISVNDIVKAVKGIPGTIPIATRFRGFVSTNGRGFDIVAKDILQGRLVITVIGK</sequence>
<dbReference type="RefSeq" id="WP_347439538.1">
    <property type="nucleotide sequence ID" value="NZ_CP089291.1"/>
</dbReference>
<dbReference type="EMBL" id="CP089291">
    <property type="protein sequence ID" value="UOF92895.1"/>
    <property type="molecule type" value="Genomic_DNA"/>
</dbReference>
<keyword evidence="2" id="KW-1185">Reference proteome</keyword>
<dbReference type="Proteomes" id="UP000830167">
    <property type="component" value="Chromosome"/>
</dbReference>
<evidence type="ECO:0000313" key="2">
    <source>
        <dbReference type="Proteomes" id="UP000830167"/>
    </source>
</evidence>
<protein>
    <recommendedName>
        <fullName evidence="3">DUF4258 domain-containing protein</fullName>
    </recommendedName>
</protein>